<dbReference type="GO" id="GO:0005737">
    <property type="term" value="C:cytoplasm"/>
    <property type="evidence" value="ECO:0007669"/>
    <property type="project" value="TreeGrafter"/>
</dbReference>
<feature type="binding site" evidence="13">
    <location>
        <position position="142"/>
    </location>
    <ligand>
        <name>ATP</name>
        <dbReference type="ChEBI" id="CHEBI:30616"/>
    </ligand>
</feature>
<feature type="region of interest" description="Disordered" evidence="15">
    <location>
        <begin position="922"/>
        <end position="943"/>
    </location>
</feature>
<dbReference type="PROSITE" id="PS51285">
    <property type="entry name" value="AGC_KINASE_CTER"/>
    <property type="match status" value="1"/>
</dbReference>
<comment type="similarity">
    <text evidence="1">Belongs to the protein kinase superfamily. AGC Ser/Thr protein kinase family. DMPK subfamily.</text>
</comment>
<dbReference type="PROSITE" id="PS50011">
    <property type="entry name" value="PROTEIN_KINASE_DOM"/>
    <property type="match status" value="1"/>
</dbReference>
<keyword evidence="16" id="KW-0472">Membrane</keyword>
<evidence type="ECO:0000256" key="13">
    <source>
        <dbReference type="PROSITE-ProRule" id="PRU10141"/>
    </source>
</evidence>
<evidence type="ECO:0000256" key="10">
    <source>
        <dbReference type="ARBA" id="ARBA00023054"/>
    </source>
</evidence>
<evidence type="ECO:0000256" key="15">
    <source>
        <dbReference type="SAM" id="MobiDB-lite"/>
    </source>
</evidence>
<protein>
    <recommendedName>
        <fullName evidence="2">non-specific serine/threonine protein kinase</fullName>
        <ecNumber evidence="2">2.7.11.1</ecNumber>
    </recommendedName>
</protein>
<keyword evidence="7 13" id="KW-0547">Nucleotide-binding</keyword>
<dbReference type="EC" id="2.7.11.1" evidence="2"/>
<comment type="catalytic activity">
    <reaction evidence="12">
        <text>L-seryl-[protein] + ATP = O-phospho-L-seryl-[protein] + ADP + H(+)</text>
        <dbReference type="Rhea" id="RHEA:17989"/>
        <dbReference type="Rhea" id="RHEA-COMP:9863"/>
        <dbReference type="Rhea" id="RHEA-COMP:11604"/>
        <dbReference type="ChEBI" id="CHEBI:15378"/>
        <dbReference type="ChEBI" id="CHEBI:29999"/>
        <dbReference type="ChEBI" id="CHEBI:30616"/>
        <dbReference type="ChEBI" id="CHEBI:83421"/>
        <dbReference type="ChEBI" id="CHEBI:456216"/>
        <dbReference type="EC" id="2.7.11.1"/>
    </reaction>
</comment>
<evidence type="ECO:0000256" key="5">
    <source>
        <dbReference type="ARBA" id="ARBA00022679"/>
    </source>
</evidence>
<evidence type="ECO:0000313" key="20">
    <source>
        <dbReference type="Proteomes" id="UP001107558"/>
    </source>
</evidence>
<sequence length="1162" mass="133164">MSEEKAKSETGRDMELSRNVSPIVRLENLEQLILNGGRNNGNNNNNSIKESLCTEIASGQKISVETLLDCIIVLYDECQNSSLRREKTVSEFIELMKQAVHNIKQLRLCRDDFEILKVIGRGAFGIVCVVKMIATNKVYAMKILNKWEMLKRAETACFREERDVLVYGDRQFITNLHYAFQDEHNLFLVMDYYCGGDLLTLLSKFEDRLPEEMTRFYIAEMIIAISSVHKLNYIHRDIKPDNIVLDANGHIRLADFGSCLKLGANGMVSSNVAVGTPDYISPEILRAMEDGKGKYGTECDYWSLGVCMYEMLFGETLFYAESLVETYGKIMNFKNSFDFPPEDPDYPISDNAKDLIKRLICAPEDRIGKNGLDDFRNHPWFTGIDWETLRDGDAPYIPEVSSPTDTSNFDVEDTDVKLFSDAVAPTSNPAFSGHHLPFIGFTFTQHSSLSDLGTVNTQLTSSSIMANVSKCNGERVNPEITRKLQDEINTLTKRNGELESQLQSLSSSSNTERKLSESSKMQELESAIVQLKKENEDAIKEKHKLHENLKALENDFKTSNQQNKQRMMEFMELSDEAKELRTQKVMLVRQVRDKEEDLEKSAQKIEALRNDLRLVEKSRREMESKLQEYSADVLRERQARERSEEFCRKLQAEGSNSNANAHEDTLKREIERLENEKKDLLSQQHARFTQEINILREQLNESESQRNLTQMELNQIREKLDIHRQNISSLEGSVNNLKKEKQYLIDENLRLTGEMEMLNETNRRLQHDHTQVESDYEELKNKRQAIANWEQQINEIIQWVSDEKEARTYLQALASKMTEELDVMKSGSGTIHQTQDKNWRNRRSQKLEKMELLNLQSSLQSEIQAKALISDELSRTRADLVAAQKDLNEYRQNLDSILNEMKRKDNLIKELQYKLENNEGLSIKGRSDDKQKTDGTTFTTTTPNIVQSSSTSCVVENENKLIDIETVMVNNFVNIDTSNSNVNSDDENNERLINEYLAAEMLLLDDRQEDEKLIQSPLSQPPSSINTTTSSSCASIAFNSTNSEHFSSCSEDSNEMMINESYIVNNDDDDDDENKSNSFKNEQDTLTTSSNYVDVSSRCEILLQPSSSTSALLPHAASNLYTPNRDNNRNHRKAVRKNFSLWIGVTSCVWACLVLLLKNYTN</sequence>
<feature type="coiled-coil region" evidence="14">
    <location>
        <begin position="873"/>
        <end position="914"/>
    </location>
</feature>
<dbReference type="AlphaFoldDB" id="A0A9J6CL21"/>
<dbReference type="Gene3D" id="1.10.510.10">
    <property type="entry name" value="Transferase(Phosphotransferase) domain 1"/>
    <property type="match status" value="1"/>
</dbReference>
<feature type="domain" description="Protein kinase" evidence="17">
    <location>
        <begin position="113"/>
        <end position="381"/>
    </location>
</feature>
<keyword evidence="20" id="KW-1185">Reference proteome</keyword>
<dbReference type="InterPro" id="IPR017892">
    <property type="entry name" value="Pkinase_C"/>
</dbReference>
<dbReference type="InterPro" id="IPR000961">
    <property type="entry name" value="AGC-kinase_C"/>
</dbReference>
<keyword evidence="16" id="KW-0812">Transmembrane</keyword>
<keyword evidence="8" id="KW-0418">Kinase</keyword>
<dbReference type="InterPro" id="IPR011009">
    <property type="entry name" value="Kinase-like_dom_sf"/>
</dbReference>
<feature type="region of interest" description="Disordered" evidence="15">
    <location>
        <begin position="1064"/>
        <end position="1083"/>
    </location>
</feature>
<evidence type="ECO:0000259" key="17">
    <source>
        <dbReference type="PROSITE" id="PS50011"/>
    </source>
</evidence>
<evidence type="ECO:0000256" key="16">
    <source>
        <dbReference type="SAM" id="Phobius"/>
    </source>
</evidence>
<dbReference type="PROSITE" id="PS00108">
    <property type="entry name" value="PROTEIN_KINASE_ST"/>
    <property type="match status" value="1"/>
</dbReference>
<proteinExistence type="inferred from homology"/>
<gene>
    <name evidence="19" type="ORF">PVAND_012263</name>
</gene>
<dbReference type="InterPro" id="IPR017441">
    <property type="entry name" value="Protein_kinase_ATP_BS"/>
</dbReference>
<dbReference type="OrthoDB" id="6764942at2759"/>
<evidence type="ECO:0000256" key="6">
    <source>
        <dbReference type="ARBA" id="ARBA00022723"/>
    </source>
</evidence>
<dbReference type="Pfam" id="PF00069">
    <property type="entry name" value="Pkinase"/>
    <property type="match status" value="1"/>
</dbReference>
<dbReference type="InterPro" id="IPR050839">
    <property type="entry name" value="Rho-assoc_Ser/Thr_Kinase"/>
</dbReference>
<accession>A0A9J6CL21</accession>
<dbReference type="Pfam" id="PF00433">
    <property type="entry name" value="Pkinase_C"/>
    <property type="match status" value="1"/>
</dbReference>
<dbReference type="InterPro" id="IPR008271">
    <property type="entry name" value="Ser/Thr_kinase_AS"/>
</dbReference>
<feature type="compositionally biased region" description="Basic and acidic residues" evidence="15">
    <location>
        <begin position="511"/>
        <end position="521"/>
    </location>
</feature>
<evidence type="ECO:0000256" key="2">
    <source>
        <dbReference type="ARBA" id="ARBA00012513"/>
    </source>
</evidence>
<dbReference type="GO" id="GO:0031032">
    <property type="term" value="P:actomyosin structure organization"/>
    <property type="evidence" value="ECO:0007669"/>
    <property type="project" value="TreeGrafter"/>
</dbReference>
<dbReference type="GO" id="GO:0046872">
    <property type="term" value="F:metal ion binding"/>
    <property type="evidence" value="ECO:0007669"/>
    <property type="project" value="UniProtKB-KW"/>
</dbReference>
<reference evidence="19" key="1">
    <citation type="submission" date="2021-03" db="EMBL/GenBank/DDBJ databases">
        <title>Chromosome level genome of the anhydrobiotic midge Polypedilum vanderplanki.</title>
        <authorList>
            <person name="Yoshida Y."/>
            <person name="Kikawada T."/>
            <person name="Gusev O."/>
        </authorList>
    </citation>
    <scope>NUCLEOTIDE SEQUENCE</scope>
    <source>
        <strain evidence="19">NIAS01</strain>
        <tissue evidence="19">Whole body or cell culture</tissue>
    </source>
</reference>
<dbReference type="SMART" id="SM00220">
    <property type="entry name" value="S_TKc"/>
    <property type="match status" value="1"/>
</dbReference>
<dbReference type="PANTHER" id="PTHR22988:SF66">
    <property type="entry name" value="SERINE_THREONINE-PROTEIN KINASE GENGHIS KHAN"/>
    <property type="match status" value="1"/>
</dbReference>
<dbReference type="InterPro" id="IPR000719">
    <property type="entry name" value="Prot_kinase_dom"/>
</dbReference>
<dbReference type="SUPFAM" id="SSF56112">
    <property type="entry name" value="Protein kinase-like (PK-like)"/>
    <property type="match status" value="1"/>
</dbReference>
<keyword evidence="4" id="KW-0597">Phosphoprotein</keyword>
<comment type="catalytic activity">
    <reaction evidence="11">
        <text>L-threonyl-[protein] + ATP = O-phospho-L-threonyl-[protein] + ADP + H(+)</text>
        <dbReference type="Rhea" id="RHEA:46608"/>
        <dbReference type="Rhea" id="RHEA-COMP:11060"/>
        <dbReference type="Rhea" id="RHEA-COMP:11605"/>
        <dbReference type="ChEBI" id="CHEBI:15378"/>
        <dbReference type="ChEBI" id="CHEBI:30013"/>
        <dbReference type="ChEBI" id="CHEBI:30616"/>
        <dbReference type="ChEBI" id="CHEBI:61977"/>
        <dbReference type="ChEBI" id="CHEBI:456216"/>
        <dbReference type="EC" id="2.7.11.1"/>
    </reaction>
</comment>
<evidence type="ECO:0000313" key="19">
    <source>
        <dbReference type="EMBL" id="KAG5682946.1"/>
    </source>
</evidence>
<dbReference type="FunFam" id="3.30.200.20:FF:001055">
    <property type="entry name" value="Serine/threonine-protein kinase MRCK beta"/>
    <property type="match status" value="1"/>
</dbReference>
<keyword evidence="6" id="KW-0479">Metal-binding</keyword>
<organism evidence="19 20">
    <name type="scientific">Polypedilum vanderplanki</name>
    <name type="common">Sleeping chironomid midge</name>
    <dbReference type="NCBI Taxonomy" id="319348"/>
    <lineage>
        <taxon>Eukaryota</taxon>
        <taxon>Metazoa</taxon>
        <taxon>Ecdysozoa</taxon>
        <taxon>Arthropoda</taxon>
        <taxon>Hexapoda</taxon>
        <taxon>Insecta</taxon>
        <taxon>Pterygota</taxon>
        <taxon>Neoptera</taxon>
        <taxon>Endopterygota</taxon>
        <taxon>Diptera</taxon>
        <taxon>Nematocera</taxon>
        <taxon>Chironomoidea</taxon>
        <taxon>Chironomidae</taxon>
        <taxon>Chironominae</taxon>
        <taxon>Polypedilum</taxon>
        <taxon>Polypedilum</taxon>
    </lineage>
</organism>
<evidence type="ECO:0000256" key="7">
    <source>
        <dbReference type="ARBA" id="ARBA00022741"/>
    </source>
</evidence>
<dbReference type="PROSITE" id="PS00107">
    <property type="entry name" value="PROTEIN_KINASE_ATP"/>
    <property type="match status" value="1"/>
</dbReference>
<feature type="transmembrane region" description="Helical" evidence="16">
    <location>
        <begin position="1139"/>
        <end position="1157"/>
    </location>
</feature>
<dbReference type="GO" id="GO:0005524">
    <property type="term" value="F:ATP binding"/>
    <property type="evidence" value="ECO:0007669"/>
    <property type="project" value="UniProtKB-UniRule"/>
</dbReference>
<evidence type="ECO:0000259" key="18">
    <source>
        <dbReference type="PROSITE" id="PS51285"/>
    </source>
</evidence>
<evidence type="ECO:0000256" key="9">
    <source>
        <dbReference type="ARBA" id="ARBA00022840"/>
    </source>
</evidence>
<dbReference type="SMART" id="SM00133">
    <property type="entry name" value="S_TK_X"/>
    <property type="match status" value="1"/>
</dbReference>
<evidence type="ECO:0000256" key="11">
    <source>
        <dbReference type="ARBA" id="ARBA00047899"/>
    </source>
</evidence>
<dbReference type="PANTHER" id="PTHR22988">
    <property type="entry name" value="MYOTONIC DYSTROPHY S/T KINASE-RELATED"/>
    <property type="match status" value="1"/>
</dbReference>
<feature type="compositionally biased region" description="Low complexity" evidence="15">
    <location>
        <begin position="498"/>
        <end position="509"/>
    </location>
</feature>
<name>A0A9J6CL21_POLVA</name>
<evidence type="ECO:0000256" key="14">
    <source>
        <dbReference type="SAM" id="Coils"/>
    </source>
</evidence>
<comment type="caution">
    <text evidence="19">The sequence shown here is derived from an EMBL/GenBank/DDBJ whole genome shotgun (WGS) entry which is preliminary data.</text>
</comment>
<keyword evidence="16" id="KW-1133">Transmembrane helix</keyword>
<dbReference type="GO" id="GO:0004674">
    <property type="term" value="F:protein serine/threonine kinase activity"/>
    <property type="evidence" value="ECO:0007669"/>
    <property type="project" value="UniProtKB-KW"/>
</dbReference>
<keyword evidence="10 14" id="KW-0175">Coiled coil</keyword>
<dbReference type="CDD" id="cd05597">
    <property type="entry name" value="STKc_DMPK_like"/>
    <property type="match status" value="1"/>
</dbReference>
<feature type="region of interest" description="Disordered" evidence="15">
    <location>
        <begin position="495"/>
        <end position="521"/>
    </location>
</feature>
<dbReference type="Gene3D" id="3.30.200.20">
    <property type="entry name" value="Phosphorylase Kinase, domain 1"/>
    <property type="match status" value="1"/>
</dbReference>
<evidence type="ECO:0000256" key="1">
    <source>
        <dbReference type="ARBA" id="ARBA00005719"/>
    </source>
</evidence>
<evidence type="ECO:0000256" key="8">
    <source>
        <dbReference type="ARBA" id="ARBA00022777"/>
    </source>
</evidence>
<keyword evidence="9 13" id="KW-0067">ATP-binding</keyword>
<keyword evidence="3" id="KW-0723">Serine/threonine-protein kinase</keyword>
<evidence type="ECO:0000256" key="3">
    <source>
        <dbReference type="ARBA" id="ARBA00022527"/>
    </source>
</evidence>
<evidence type="ECO:0000256" key="4">
    <source>
        <dbReference type="ARBA" id="ARBA00022553"/>
    </source>
</evidence>
<dbReference type="GO" id="GO:0005856">
    <property type="term" value="C:cytoskeleton"/>
    <property type="evidence" value="ECO:0007669"/>
    <property type="project" value="TreeGrafter"/>
</dbReference>
<feature type="domain" description="AGC-kinase C-terminal" evidence="18">
    <location>
        <begin position="382"/>
        <end position="453"/>
    </location>
</feature>
<evidence type="ECO:0000256" key="12">
    <source>
        <dbReference type="ARBA" id="ARBA00048679"/>
    </source>
</evidence>
<dbReference type="FunFam" id="1.10.510.10:FF:000014">
    <property type="entry name" value="Non-specific serine/threonine protein kinase"/>
    <property type="match status" value="1"/>
</dbReference>
<dbReference type="Proteomes" id="UP001107558">
    <property type="component" value="Chromosome 1"/>
</dbReference>
<keyword evidence="5" id="KW-0808">Transferase</keyword>
<dbReference type="EMBL" id="JADBJN010000001">
    <property type="protein sequence ID" value="KAG5682946.1"/>
    <property type="molecule type" value="Genomic_DNA"/>
</dbReference>
<dbReference type="InterPro" id="IPR031597">
    <property type="entry name" value="KELK"/>
</dbReference>
<dbReference type="Pfam" id="PF15796">
    <property type="entry name" value="KELK"/>
    <property type="match status" value="1"/>
</dbReference>